<dbReference type="EMBL" id="JPPY01000127">
    <property type="protein sequence ID" value="KND33226.1"/>
    <property type="molecule type" value="Genomic_DNA"/>
</dbReference>
<evidence type="ECO:0000256" key="1">
    <source>
        <dbReference type="ARBA" id="ARBA00008898"/>
    </source>
</evidence>
<organism evidence="4 5">
    <name type="scientific">Streptomyces acidiscabies</name>
    <dbReference type="NCBI Taxonomy" id="42234"/>
    <lineage>
        <taxon>Bacteria</taxon>
        <taxon>Bacillati</taxon>
        <taxon>Actinomycetota</taxon>
        <taxon>Actinomycetes</taxon>
        <taxon>Kitasatosporales</taxon>
        <taxon>Streptomycetaceae</taxon>
        <taxon>Streptomyces</taxon>
    </lineage>
</organism>
<dbReference type="InterPro" id="IPR002563">
    <property type="entry name" value="Flavin_Rdtase-like_dom"/>
</dbReference>
<dbReference type="SUPFAM" id="SSF50475">
    <property type="entry name" value="FMN-binding split barrel"/>
    <property type="match status" value="1"/>
</dbReference>
<comment type="similarity">
    <text evidence="1">Belongs to the non-flavoprotein flavin reductase family.</text>
</comment>
<name>A0A0L0K5V1_9ACTN</name>
<comment type="caution">
    <text evidence="4">The sequence shown here is derived from an EMBL/GenBank/DDBJ whole genome shotgun (WGS) entry which is preliminary data.</text>
</comment>
<reference evidence="5" key="1">
    <citation type="submission" date="2014-07" db="EMBL/GenBank/DDBJ databases">
        <title>Genome sequencing of plant-pathogenic Streptomyces species.</title>
        <authorList>
            <person name="Harrison J."/>
            <person name="Sapp M."/>
            <person name="Thwaites R."/>
            <person name="Studholme D.J."/>
        </authorList>
    </citation>
    <scope>NUCLEOTIDE SEQUENCE [LARGE SCALE GENOMIC DNA]</scope>
    <source>
        <strain evidence="5">NCPPB 4445</strain>
    </source>
</reference>
<dbReference type="Proteomes" id="UP000037151">
    <property type="component" value="Unassembled WGS sequence"/>
</dbReference>
<feature type="domain" description="Flavin reductase like" evidence="3">
    <location>
        <begin position="11"/>
        <end position="159"/>
    </location>
</feature>
<dbReference type="InterPro" id="IPR012349">
    <property type="entry name" value="Split_barrel_FMN-bd"/>
</dbReference>
<accession>A0A0L0K5V1</accession>
<dbReference type="Pfam" id="PF01613">
    <property type="entry name" value="Flavin_Reduct"/>
    <property type="match status" value="1"/>
</dbReference>
<proteinExistence type="inferred from homology"/>
<dbReference type="PATRIC" id="fig|42234.21.peg.4125"/>
<dbReference type="GO" id="GO:0042602">
    <property type="term" value="F:riboflavin reductase (NADPH) activity"/>
    <property type="evidence" value="ECO:0007669"/>
    <property type="project" value="TreeGrafter"/>
</dbReference>
<protein>
    <submittedName>
        <fullName evidence="4">Oxidase</fullName>
    </submittedName>
</protein>
<dbReference type="AlphaFoldDB" id="A0A0L0K5V1"/>
<dbReference type="OrthoDB" id="9792858at2"/>
<evidence type="ECO:0000256" key="2">
    <source>
        <dbReference type="ARBA" id="ARBA00023002"/>
    </source>
</evidence>
<evidence type="ECO:0000259" key="3">
    <source>
        <dbReference type="SMART" id="SM00903"/>
    </source>
</evidence>
<sequence length="163" mass="17240">MATSGEFRALMSGFPSGVAVLTSVGPDGTPVGLTCSSLCSVSVDPPVLLACVRSASPTLDAILRFGGFAVNLLHENARATSELFSSGAPDRFDRVAWRPAPASGLPHLVDQAHTVADCEIRRSETVGDHTVVFGGVRRVRALTSAPPRPLVYGLRRYTGWPPR</sequence>
<gene>
    <name evidence="4" type="ORF">IQ63_20005</name>
</gene>
<evidence type="ECO:0000313" key="5">
    <source>
        <dbReference type="Proteomes" id="UP000037151"/>
    </source>
</evidence>
<keyword evidence="2" id="KW-0560">Oxidoreductase</keyword>
<dbReference type="Gene3D" id="2.30.110.10">
    <property type="entry name" value="Electron Transport, Fmn-binding Protein, Chain A"/>
    <property type="match status" value="1"/>
</dbReference>
<dbReference type="GO" id="GO:0010181">
    <property type="term" value="F:FMN binding"/>
    <property type="evidence" value="ECO:0007669"/>
    <property type="project" value="InterPro"/>
</dbReference>
<dbReference type="SMART" id="SM00903">
    <property type="entry name" value="Flavin_Reduct"/>
    <property type="match status" value="1"/>
</dbReference>
<evidence type="ECO:0000313" key="4">
    <source>
        <dbReference type="EMBL" id="KND33226.1"/>
    </source>
</evidence>
<dbReference type="PANTHER" id="PTHR30466:SF11">
    <property type="entry name" value="FLAVIN-DEPENDENT MONOOXYGENASE, REDUCTASE SUBUNIT HSAB"/>
    <property type="match status" value="1"/>
</dbReference>
<dbReference type="PANTHER" id="PTHR30466">
    <property type="entry name" value="FLAVIN REDUCTASE"/>
    <property type="match status" value="1"/>
</dbReference>
<dbReference type="InterPro" id="IPR050268">
    <property type="entry name" value="NADH-dep_flavin_reductase"/>
</dbReference>